<name>A0A8H8TZ01_9HELO</name>
<reference evidence="12 13" key="1">
    <citation type="submission" date="2018-05" db="EMBL/GenBank/DDBJ databases">
        <title>Genome sequencing and assembly of the regulated plant pathogen Lachnellula willkommii and related sister species for the development of diagnostic species identification markers.</title>
        <authorList>
            <person name="Giroux E."/>
            <person name="Bilodeau G."/>
        </authorList>
    </citation>
    <scope>NUCLEOTIDE SEQUENCE [LARGE SCALE GENOMIC DNA]</scope>
    <source>
        <strain evidence="12 13">CBS 185.66</strain>
    </source>
</reference>
<evidence type="ECO:0000256" key="1">
    <source>
        <dbReference type="ARBA" id="ARBA00003357"/>
    </source>
</evidence>
<comment type="caution">
    <text evidence="12">The sequence shown here is derived from an EMBL/GenBank/DDBJ whole genome shotgun (WGS) entry which is preliminary data.</text>
</comment>
<comment type="subcellular location">
    <subcellularLocation>
        <location evidence="2 10">Nucleus</location>
    </subcellularLocation>
</comment>
<dbReference type="InterPro" id="IPR007808">
    <property type="entry name" value="Elf1"/>
</dbReference>
<feature type="compositionally biased region" description="Acidic residues" evidence="11">
    <location>
        <begin position="163"/>
        <end position="179"/>
    </location>
</feature>
<evidence type="ECO:0000256" key="11">
    <source>
        <dbReference type="SAM" id="MobiDB-lite"/>
    </source>
</evidence>
<keyword evidence="9 10" id="KW-0539">Nucleus</keyword>
<accession>A0A8H8TZ01</accession>
<evidence type="ECO:0000313" key="12">
    <source>
        <dbReference type="EMBL" id="TVY25387.1"/>
    </source>
</evidence>
<keyword evidence="4 10" id="KW-0479">Metal-binding</keyword>
<evidence type="ECO:0000256" key="2">
    <source>
        <dbReference type="ARBA" id="ARBA00004123"/>
    </source>
</evidence>
<keyword evidence="5 10" id="KW-0863">Zinc-finger</keyword>
<dbReference type="PANTHER" id="PTHR20934:SF0">
    <property type="entry name" value="TRANSCRIPTION ELONGATION FACTOR 1 HOMOLOG"/>
    <property type="match status" value="1"/>
</dbReference>
<gene>
    <name evidence="12" type="ORF">LHYA1_G003722</name>
</gene>
<keyword evidence="6 10" id="KW-0862">Zinc</keyword>
<protein>
    <recommendedName>
        <fullName evidence="10">Transcription elongation factor 1 homolog</fullName>
    </recommendedName>
</protein>
<evidence type="ECO:0000256" key="7">
    <source>
        <dbReference type="ARBA" id="ARBA00023015"/>
    </source>
</evidence>
<evidence type="ECO:0000256" key="4">
    <source>
        <dbReference type="ARBA" id="ARBA00022723"/>
    </source>
</evidence>
<dbReference type="RefSeq" id="XP_031004175.1">
    <property type="nucleotide sequence ID" value="XM_031148691.1"/>
</dbReference>
<evidence type="ECO:0000256" key="9">
    <source>
        <dbReference type="ARBA" id="ARBA00023242"/>
    </source>
</evidence>
<evidence type="ECO:0000256" key="10">
    <source>
        <dbReference type="RuleBase" id="RU364033"/>
    </source>
</evidence>
<dbReference type="GO" id="GO:0006368">
    <property type="term" value="P:transcription elongation by RNA polymerase II"/>
    <property type="evidence" value="ECO:0007669"/>
    <property type="project" value="TreeGrafter"/>
</dbReference>
<keyword evidence="12" id="KW-0251">Elongation factor</keyword>
<comment type="function">
    <text evidence="1 10">Transcription elongation factor implicated in the maintenance of proper chromatin structure in actively transcribed regions.</text>
</comment>
<dbReference type="FunFam" id="2.20.25.190:FF:000001">
    <property type="entry name" value="Transcription elongation factor 1 homolog"/>
    <property type="match status" value="1"/>
</dbReference>
<evidence type="ECO:0000256" key="8">
    <source>
        <dbReference type="ARBA" id="ARBA00023163"/>
    </source>
</evidence>
<dbReference type="SUPFAM" id="SSF57783">
    <property type="entry name" value="Zinc beta-ribbon"/>
    <property type="match status" value="1"/>
</dbReference>
<dbReference type="Gene3D" id="2.20.25.190">
    <property type="match status" value="1"/>
</dbReference>
<feature type="region of interest" description="Disordered" evidence="11">
    <location>
        <begin position="138"/>
        <end position="194"/>
    </location>
</feature>
<evidence type="ECO:0000256" key="6">
    <source>
        <dbReference type="ARBA" id="ARBA00022833"/>
    </source>
</evidence>
<dbReference type="GO" id="GO:0008270">
    <property type="term" value="F:zinc ion binding"/>
    <property type="evidence" value="ECO:0007669"/>
    <property type="project" value="UniProtKB-KW"/>
</dbReference>
<dbReference type="InterPro" id="IPR038567">
    <property type="entry name" value="T_Elf1_sf"/>
</dbReference>
<evidence type="ECO:0000256" key="3">
    <source>
        <dbReference type="ARBA" id="ARBA00009730"/>
    </source>
</evidence>
<dbReference type="GeneID" id="41983920"/>
<comment type="similarity">
    <text evidence="3 10">Belongs to the ELOF1 family.</text>
</comment>
<dbReference type="GO" id="GO:0008023">
    <property type="term" value="C:transcription elongation factor complex"/>
    <property type="evidence" value="ECO:0007669"/>
    <property type="project" value="TreeGrafter"/>
</dbReference>
<keyword evidence="8 10" id="KW-0804">Transcription</keyword>
<evidence type="ECO:0000313" key="13">
    <source>
        <dbReference type="Proteomes" id="UP000431533"/>
    </source>
</evidence>
<dbReference type="Pfam" id="PF05129">
    <property type="entry name" value="Zn_ribbon_Elf1"/>
    <property type="match status" value="1"/>
</dbReference>
<dbReference type="PANTHER" id="PTHR20934">
    <property type="entry name" value="TRANSCRIPTION ELONGATION FACTOR 1 HOMOLOG"/>
    <property type="match status" value="1"/>
</dbReference>
<sequence>YSSGVELKLIGPLRHVSRGVYVLRIPNLRVQSFELLQTRASELLQHSHFHRLTMGKRKKAAKKPTGKKNEPLAKSFPCLFCNHENSVSVEIDKKGGVGNLSCKVCSQQFQCAINYLSAAVDVYSEWVDACDTVAKDDGEEGGGSFAPARAPVASRPSVGNTRDDDDDDDHDDIIDDEDGLGGYGGHGVVADDEY</sequence>
<dbReference type="EMBL" id="QGMH01000096">
    <property type="protein sequence ID" value="TVY25387.1"/>
    <property type="molecule type" value="Genomic_DNA"/>
</dbReference>
<dbReference type="GO" id="GO:0000993">
    <property type="term" value="F:RNA polymerase II complex binding"/>
    <property type="evidence" value="ECO:0007669"/>
    <property type="project" value="TreeGrafter"/>
</dbReference>
<proteinExistence type="inferred from homology"/>
<organism evidence="12 13">
    <name type="scientific">Lachnellula hyalina</name>
    <dbReference type="NCBI Taxonomy" id="1316788"/>
    <lineage>
        <taxon>Eukaryota</taxon>
        <taxon>Fungi</taxon>
        <taxon>Dikarya</taxon>
        <taxon>Ascomycota</taxon>
        <taxon>Pezizomycotina</taxon>
        <taxon>Leotiomycetes</taxon>
        <taxon>Helotiales</taxon>
        <taxon>Lachnaceae</taxon>
        <taxon>Lachnellula</taxon>
    </lineage>
</organism>
<keyword evidence="7 10" id="KW-0805">Transcription regulation</keyword>
<evidence type="ECO:0000256" key="5">
    <source>
        <dbReference type="ARBA" id="ARBA00022771"/>
    </source>
</evidence>
<feature type="non-terminal residue" evidence="12">
    <location>
        <position position="194"/>
    </location>
</feature>
<dbReference type="GO" id="GO:0003746">
    <property type="term" value="F:translation elongation factor activity"/>
    <property type="evidence" value="ECO:0007669"/>
    <property type="project" value="UniProtKB-KW"/>
</dbReference>
<feature type="compositionally biased region" description="Low complexity" evidence="11">
    <location>
        <begin position="146"/>
        <end position="158"/>
    </location>
</feature>
<dbReference type="AlphaFoldDB" id="A0A8H8TZ01"/>
<dbReference type="OrthoDB" id="445983at2759"/>
<keyword evidence="12" id="KW-0648">Protein biosynthesis</keyword>
<dbReference type="Proteomes" id="UP000431533">
    <property type="component" value="Unassembled WGS sequence"/>
</dbReference>
<keyword evidence="13" id="KW-1185">Reference proteome</keyword>